<feature type="chain" id="PRO_5023915479" description="Ionotropic glutamate receptor C-terminal domain-containing protein" evidence="15">
    <location>
        <begin position="36"/>
        <end position="1029"/>
    </location>
</feature>
<feature type="signal peptide" evidence="15">
    <location>
        <begin position="1"/>
        <end position="35"/>
    </location>
</feature>
<feature type="disulfide bond" evidence="13">
    <location>
        <begin position="751"/>
        <end position="807"/>
    </location>
</feature>
<dbReference type="InterPro" id="IPR001828">
    <property type="entry name" value="ANF_lig-bd_rcpt"/>
</dbReference>
<protein>
    <recommendedName>
        <fullName evidence="16">Ionotropic glutamate receptor C-terminal domain-containing protein</fullName>
    </recommendedName>
</protein>
<sequence>MGTHSSPSSRLAFSFLPRLALVVLVWCHACLLATAQQVRVGVILNMTSPRRVGIQMAVEDYYAAHPGSASRIGLRFRNSDVGDVLGAASAAVDLIENEQVQAIIGPPTSAEAEFVAYIGNRTHVPVLSYSATSPELSPAQTPFFVRTAVNDSVQAAPIAAVLAEFRWQAAALVYEDSPYGSGILPALADALQGVGARILGRAAVPVDATDDRLDVELYRFMAMPTRVFVVHMNPLLAARFFRRARRAGMMSNDYAWIATDGVGSFVEGLVRDDVDAMEGVVSLRPYVEMTEQVKNFSARFRARLRREYPNADDVAHHDPTATMLWAYDTAWAIVAAVEAAGISGPAFQRPQGNVAPTDLARLGVSATGAALLDAVRATSFRGLAGNFTLVDGQLQLPAYEIVNIVGRGARTVGFWTAESGVSQALEANGAQGLKQILWPGDSLSSPKGWVVSPNGRQLRVYVPMKNGFKQFVDVSNASSTGRINVTGYCIEVFDAVMRDMPYPVSYQYVPYNESSESYENIVTQVVNKNADIVVGDVTITASRMAEVDFTMPFTESGWSMVVAVKADTSTSMWIFLQPLTASLWLASLAFFCFTGFVVWVIEHRINPEFRGTPWQQFGLIFYFAFSTLVFSHKEKLESNLSRFVVIIWVFVVLILTSSYTASLTSMLTVQKLQPTVTDIRELQRRGVVIGYQDGSFIKDTLKKWGFHESNMRNYSTAEQYAEALTKGPANGGVAAVFDEIPYLKLFLSQYCDGYTMAGPIYKTDGFGFVFPRGSPMTPDVSRAVLTLAEGEQMAQIEKKWFGEPGVCPSQGASAAVGSSNLSFQSFGGLFLITGVVSGLMLLIYLATFFYRERDELRAAEEAVGSGSGSGSPSLRRLRAWMQHYDSKDMRSPTFKTNEESVRTGHHTQRWVDDTIRGGRDANGAVQAAREDAIGMSPFSISTGSEMNAGSSPASELATSFEQRMEEAAAPEEMPRLFFWNGGLILNEWLFPWFSIHLNVCTIPLTTPHFKLDSRSLACRKRNIRKHSRT</sequence>
<keyword evidence="6 14" id="KW-1133">Transmembrane helix</keyword>
<evidence type="ECO:0000256" key="13">
    <source>
        <dbReference type="PIRSR" id="PIRSR037090-50"/>
    </source>
</evidence>
<keyword evidence="11" id="KW-1071">Ligand-gated ion channel</keyword>
<dbReference type="GO" id="GO:0015276">
    <property type="term" value="F:ligand-gated monoatomic ion channel activity"/>
    <property type="evidence" value="ECO:0007669"/>
    <property type="project" value="InterPro"/>
</dbReference>
<name>A0A5J9V0I6_9POAL</name>
<dbReference type="InterPro" id="IPR001320">
    <property type="entry name" value="Iontro_rcpt_C"/>
</dbReference>
<evidence type="ECO:0000256" key="2">
    <source>
        <dbReference type="ARBA" id="ARBA00008685"/>
    </source>
</evidence>
<dbReference type="FunFam" id="3.40.190.10:FF:000195">
    <property type="entry name" value="Glutamate receptor 2.7"/>
    <property type="match status" value="1"/>
</dbReference>
<feature type="domain" description="Ionotropic glutamate receptor C-terminal" evidence="16">
    <location>
        <begin position="457"/>
        <end position="803"/>
    </location>
</feature>
<dbReference type="Proteomes" id="UP000324897">
    <property type="component" value="Chromosome 1"/>
</dbReference>
<evidence type="ECO:0000256" key="10">
    <source>
        <dbReference type="ARBA" id="ARBA00023180"/>
    </source>
</evidence>
<dbReference type="EMBL" id="RWGY01000011">
    <property type="protein sequence ID" value="TVU28867.1"/>
    <property type="molecule type" value="Genomic_DNA"/>
</dbReference>
<keyword evidence="4 14" id="KW-0812">Transmembrane</keyword>
<dbReference type="FunFam" id="3.40.190.10:FF:000150">
    <property type="entry name" value="Glutamate receptor 2.7"/>
    <property type="match status" value="1"/>
</dbReference>
<evidence type="ECO:0000256" key="7">
    <source>
        <dbReference type="ARBA" id="ARBA00023065"/>
    </source>
</evidence>
<evidence type="ECO:0000256" key="12">
    <source>
        <dbReference type="ARBA" id="ARBA00023303"/>
    </source>
</evidence>
<dbReference type="InterPro" id="IPR019594">
    <property type="entry name" value="Glu/Gly-bd"/>
</dbReference>
<dbReference type="InterPro" id="IPR028082">
    <property type="entry name" value="Peripla_BP_I"/>
</dbReference>
<dbReference type="InterPro" id="IPR015683">
    <property type="entry name" value="Ionotropic_Glu_rcpt"/>
</dbReference>
<keyword evidence="9" id="KW-0675">Receptor</keyword>
<dbReference type="FunFam" id="3.40.50.2300:FF:000188">
    <property type="entry name" value="Glutamate receptor"/>
    <property type="match status" value="1"/>
</dbReference>
<dbReference type="SUPFAM" id="SSF53850">
    <property type="entry name" value="Periplasmic binding protein-like II"/>
    <property type="match status" value="1"/>
</dbReference>
<keyword evidence="8 14" id="KW-0472">Membrane</keyword>
<dbReference type="OrthoDB" id="5984008at2759"/>
<gene>
    <name evidence="17" type="ORF">EJB05_20403</name>
</gene>
<accession>A0A5J9V0I6</accession>
<organism evidence="17 18">
    <name type="scientific">Eragrostis curvula</name>
    <name type="common">weeping love grass</name>
    <dbReference type="NCBI Taxonomy" id="38414"/>
    <lineage>
        <taxon>Eukaryota</taxon>
        <taxon>Viridiplantae</taxon>
        <taxon>Streptophyta</taxon>
        <taxon>Embryophyta</taxon>
        <taxon>Tracheophyta</taxon>
        <taxon>Spermatophyta</taxon>
        <taxon>Magnoliopsida</taxon>
        <taxon>Liliopsida</taxon>
        <taxon>Poales</taxon>
        <taxon>Poaceae</taxon>
        <taxon>PACMAD clade</taxon>
        <taxon>Chloridoideae</taxon>
        <taxon>Eragrostideae</taxon>
        <taxon>Eragrostidinae</taxon>
        <taxon>Eragrostis</taxon>
    </lineage>
</organism>
<evidence type="ECO:0000259" key="16">
    <source>
        <dbReference type="SMART" id="SM00079"/>
    </source>
</evidence>
<dbReference type="Gene3D" id="1.10.287.70">
    <property type="match status" value="1"/>
</dbReference>
<dbReference type="SMART" id="SM00079">
    <property type="entry name" value="PBPe"/>
    <property type="match status" value="1"/>
</dbReference>
<evidence type="ECO:0000256" key="8">
    <source>
        <dbReference type="ARBA" id="ARBA00023136"/>
    </source>
</evidence>
<dbReference type="CDD" id="cd13686">
    <property type="entry name" value="GluR_Plant"/>
    <property type="match status" value="1"/>
</dbReference>
<dbReference type="FunFam" id="1.10.287.70:FF:000163">
    <property type="entry name" value="Glutamate receptor"/>
    <property type="match status" value="1"/>
</dbReference>
<dbReference type="CDD" id="cd19990">
    <property type="entry name" value="PBP1_GABAb_receptor_plant"/>
    <property type="match status" value="1"/>
</dbReference>
<keyword evidence="7" id="KW-0406">Ion transport</keyword>
<comment type="subcellular location">
    <subcellularLocation>
        <location evidence="1">Membrane</location>
        <topology evidence="1">Multi-pass membrane protein</topology>
    </subcellularLocation>
</comment>
<feature type="transmembrane region" description="Helical" evidence="14">
    <location>
        <begin position="643"/>
        <end position="661"/>
    </location>
</feature>
<evidence type="ECO:0000313" key="18">
    <source>
        <dbReference type="Proteomes" id="UP000324897"/>
    </source>
</evidence>
<dbReference type="Gene3D" id="3.40.190.10">
    <property type="entry name" value="Periplasmic binding protein-like II"/>
    <property type="match status" value="2"/>
</dbReference>
<evidence type="ECO:0000256" key="3">
    <source>
        <dbReference type="ARBA" id="ARBA00022448"/>
    </source>
</evidence>
<comment type="similarity">
    <text evidence="2">Belongs to the glutamate-gated ion channel (TC 1.A.10.1) family.</text>
</comment>
<evidence type="ECO:0000256" key="1">
    <source>
        <dbReference type="ARBA" id="ARBA00004141"/>
    </source>
</evidence>
<keyword evidence="5 15" id="KW-0732">Signal</keyword>
<feature type="non-terminal residue" evidence="17">
    <location>
        <position position="1"/>
    </location>
</feature>
<evidence type="ECO:0000256" key="11">
    <source>
        <dbReference type="ARBA" id="ARBA00023286"/>
    </source>
</evidence>
<dbReference type="Gene3D" id="3.40.50.2300">
    <property type="match status" value="2"/>
</dbReference>
<evidence type="ECO:0000256" key="5">
    <source>
        <dbReference type="ARBA" id="ARBA00022729"/>
    </source>
</evidence>
<keyword evidence="18" id="KW-1185">Reference proteome</keyword>
<dbReference type="InterPro" id="IPR017103">
    <property type="entry name" value="Iontropic_Glu_rcpt_pln"/>
</dbReference>
<dbReference type="Pfam" id="PF00060">
    <property type="entry name" value="Lig_chan"/>
    <property type="match status" value="1"/>
</dbReference>
<dbReference type="FunFam" id="3.40.50.2300:FF:000398">
    <property type="entry name" value="Glutamate receptor"/>
    <property type="match status" value="1"/>
</dbReference>
<dbReference type="InterPro" id="IPR044440">
    <property type="entry name" value="GABAb_receptor_plant_PBP1"/>
</dbReference>
<dbReference type="Pfam" id="PF10613">
    <property type="entry name" value="Lig_chan-Glu_bd"/>
    <property type="match status" value="1"/>
</dbReference>
<feature type="transmembrane region" description="Helical" evidence="14">
    <location>
        <begin position="613"/>
        <end position="631"/>
    </location>
</feature>
<dbReference type="SUPFAM" id="SSF53822">
    <property type="entry name" value="Periplasmic binding protein-like I"/>
    <property type="match status" value="1"/>
</dbReference>
<dbReference type="PIRSF" id="PIRSF037090">
    <property type="entry name" value="Iontro_Glu-like_rcpt_pln"/>
    <property type="match status" value="1"/>
</dbReference>
<proteinExistence type="inferred from homology"/>
<keyword evidence="13" id="KW-1015">Disulfide bond</keyword>
<evidence type="ECO:0000256" key="9">
    <source>
        <dbReference type="ARBA" id="ARBA00023170"/>
    </source>
</evidence>
<dbReference type="Gramene" id="TVU28867">
    <property type="protein sequence ID" value="TVU28867"/>
    <property type="gene ID" value="EJB05_20403"/>
</dbReference>
<evidence type="ECO:0000313" key="17">
    <source>
        <dbReference type="EMBL" id="TVU28867.1"/>
    </source>
</evidence>
<keyword evidence="3" id="KW-0813">Transport</keyword>
<evidence type="ECO:0000256" key="15">
    <source>
        <dbReference type="SAM" id="SignalP"/>
    </source>
</evidence>
<evidence type="ECO:0000256" key="14">
    <source>
        <dbReference type="SAM" id="Phobius"/>
    </source>
</evidence>
<feature type="transmembrane region" description="Helical" evidence="14">
    <location>
        <begin position="826"/>
        <end position="850"/>
    </location>
</feature>
<dbReference type="Pfam" id="PF01094">
    <property type="entry name" value="ANF_receptor"/>
    <property type="match status" value="1"/>
</dbReference>
<dbReference type="PANTHER" id="PTHR18966">
    <property type="entry name" value="IONOTROPIC GLUTAMATE RECEPTOR"/>
    <property type="match status" value="1"/>
</dbReference>
<evidence type="ECO:0000256" key="4">
    <source>
        <dbReference type="ARBA" id="ARBA00022692"/>
    </source>
</evidence>
<evidence type="ECO:0000256" key="6">
    <source>
        <dbReference type="ARBA" id="ARBA00022989"/>
    </source>
</evidence>
<dbReference type="AlphaFoldDB" id="A0A5J9V0I6"/>
<feature type="transmembrane region" description="Helical" evidence="14">
    <location>
        <begin position="581"/>
        <end position="601"/>
    </location>
</feature>
<dbReference type="GO" id="GO:0016020">
    <property type="term" value="C:membrane"/>
    <property type="evidence" value="ECO:0007669"/>
    <property type="project" value="UniProtKB-SubCell"/>
</dbReference>
<keyword evidence="12" id="KW-0407">Ion channel</keyword>
<comment type="caution">
    <text evidence="17">The sequence shown here is derived from an EMBL/GenBank/DDBJ whole genome shotgun (WGS) entry which is preliminary data.</text>
</comment>
<reference evidence="17 18" key="1">
    <citation type="journal article" date="2019" name="Sci. Rep.">
        <title>A high-quality genome of Eragrostis curvula grass provides insights into Poaceae evolution and supports new strategies to enhance forage quality.</title>
        <authorList>
            <person name="Carballo J."/>
            <person name="Santos B.A.C.M."/>
            <person name="Zappacosta D."/>
            <person name="Garbus I."/>
            <person name="Selva J.P."/>
            <person name="Gallo C.A."/>
            <person name="Diaz A."/>
            <person name="Albertini E."/>
            <person name="Caccamo M."/>
            <person name="Echenique V."/>
        </authorList>
    </citation>
    <scope>NUCLEOTIDE SEQUENCE [LARGE SCALE GENOMIC DNA]</scope>
    <source>
        <strain evidence="18">cv. Victoria</strain>
        <tissue evidence="17">Leaf</tissue>
    </source>
</reference>
<keyword evidence="10" id="KW-0325">Glycoprotein</keyword>